<sequence>MVLRELIRMRTSSEGAERAIADYLIAHRSRLGSLDAPVAAITSFCGNSLSGLSYVALYVSSRVKRRGRATGIATSFKKQRFRLL</sequence>
<protein>
    <submittedName>
        <fullName evidence="2">Uncharacterized protein</fullName>
    </submittedName>
</protein>
<gene>
    <name evidence="2" type="ORF">LMKDKBCB_01109</name>
</gene>
<dbReference type="EMBL" id="CABWIH010000022">
    <property type="protein sequence ID" value="VWL89050.1"/>
    <property type="molecule type" value="Genomic_DNA"/>
</dbReference>
<keyword evidence="1" id="KW-1133">Transmembrane helix</keyword>
<dbReference type="Proteomes" id="UP000330807">
    <property type="component" value="Unassembled WGS sequence"/>
</dbReference>
<keyword evidence="1" id="KW-0472">Membrane</keyword>
<reference evidence="2 3" key="1">
    <citation type="submission" date="2019-10" db="EMBL/GenBank/DDBJ databases">
        <authorList>
            <person name="Wolf R A."/>
        </authorList>
    </citation>
    <scope>NUCLEOTIDE SEQUENCE [LARGE SCALE GENOMIC DNA]</scope>
    <source>
        <strain evidence="2">Collinsella_aerofaciens_AK_138A</strain>
    </source>
</reference>
<organism evidence="2 3">
    <name type="scientific">Collinsella aerofaciens</name>
    <dbReference type="NCBI Taxonomy" id="74426"/>
    <lineage>
        <taxon>Bacteria</taxon>
        <taxon>Bacillati</taxon>
        <taxon>Actinomycetota</taxon>
        <taxon>Coriobacteriia</taxon>
        <taxon>Coriobacteriales</taxon>
        <taxon>Coriobacteriaceae</taxon>
        <taxon>Collinsella</taxon>
    </lineage>
</organism>
<accession>A0A5K1IMY0</accession>
<evidence type="ECO:0000313" key="2">
    <source>
        <dbReference type="EMBL" id="VWL89050.1"/>
    </source>
</evidence>
<evidence type="ECO:0000256" key="1">
    <source>
        <dbReference type="SAM" id="Phobius"/>
    </source>
</evidence>
<feature type="transmembrane region" description="Helical" evidence="1">
    <location>
        <begin position="38"/>
        <end position="59"/>
    </location>
</feature>
<proteinExistence type="predicted"/>
<keyword evidence="1" id="KW-0812">Transmembrane</keyword>
<name>A0A5K1IMY0_9ACTN</name>
<evidence type="ECO:0000313" key="3">
    <source>
        <dbReference type="Proteomes" id="UP000330807"/>
    </source>
</evidence>
<dbReference type="AlphaFoldDB" id="A0A5K1IMY0"/>